<gene>
    <name evidence="5" type="ordered locus">swp_2096</name>
</gene>
<dbReference type="InterPro" id="IPR018060">
    <property type="entry name" value="HTH_AraC"/>
</dbReference>
<accession>B8CLS6</accession>
<dbReference type="InterPro" id="IPR018062">
    <property type="entry name" value="HTH_AraC-typ_CS"/>
</dbReference>
<name>B8CLS6_SHEPW</name>
<dbReference type="InterPro" id="IPR009057">
    <property type="entry name" value="Homeodomain-like_sf"/>
</dbReference>
<dbReference type="Proteomes" id="UP000000753">
    <property type="component" value="Chromosome"/>
</dbReference>
<dbReference type="OrthoDB" id="282744at2"/>
<evidence type="ECO:0000259" key="4">
    <source>
        <dbReference type="PROSITE" id="PS01124"/>
    </source>
</evidence>
<evidence type="ECO:0000256" key="2">
    <source>
        <dbReference type="ARBA" id="ARBA00023125"/>
    </source>
</evidence>
<dbReference type="Pfam" id="PF06445">
    <property type="entry name" value="GyrI-like"/>
    <property type="match status" value="1"/>
</dbReference>
<dbReference type="InterPro" id="IPR010499">
    <property type="entry name" value="AraC_E-bd"/>
</dbReference>
<dbReference type="InterPro" id="IPR029442">
    <property type="entry name" value="GyrI-like"/>
</dbReference>
<dbReference type="EMBL" id="CP000472">
    <property type="protein sequence ID" value="ACJ28850.1"/>
    <property type="molecule type" value="Genomic_DNA"/>
</dbReference>
<dbReference type="AlphaFoldDB" id="B8CLS6"/>
<dbReference type="KEGG" id="swp:swp_2096"/>
<dbReference type="PROSITE" id="PS01124">
    <property type="entry name" value="HTH_ARAC_FAMILY_2"/>
    <property type="match status" value="1"/>
</dbReference>
<sequence>MAIRSSFSRIERVLNFIHTHLDQPLSLEDIAEHSQCSRWQLQRIFQQQTGLNVAQYVRELKLSIAADKVLSGQSRMLDIAYELGFNSEVSFSRSFKQLFGVSPREYQRRGIRVGLRNPIAIRPEFTANKKIDTTFLQTHIEHRQAFTVYGLSSPIKGVLSDAPDFSSIVPDTWLRLFDIIDGVLPLAGNMLGVVDTLSLKTEQQSIRYWAGLELDAEQRQSLQTLLTEEKLCSLTIPSQEYAVVAYSGTVNEFSQLVEWLICDWLPESGFVSLDGYELESYGKITSTITDLKHMEYWLPIKAK</sequence>
<keyword evidence="1" id="KW-0805">Transcription regulation</keyword>
<dbReference type="InterPro" id="IPR011256">
    <property type="entry name" value="Reg_factor_effector_dom_sf"/>
</dbReference>
<dbReference type="GO" id="GO:0043565">
    <property type="term" value="F:sequence-specific DNA binding"/>
    <property type="evidence" value="ECO:0007669"/>
    <property type="project" value="InterPro"/>
</dbReference>
<dbReference type="SMART" id="SM00342">
    <property type="entry name" value="HTH_ARAC"/>
    <property type="match status" value="1"/>
</dbReference>
<dbReference type="InterPro" id="IPR050959">
    <property type="entry name" value="MarA-like"/>
</dbReference>
<evidence type="ECO:0000313" key="5">
    <source>
        <dbReference type="EMBL" id="ACJ28850.1"/>
    </source>
</evidence>
<protein>
    <submittedName>
        <fullName evidence="5">Transcriptional regulator, AraC family</fullName>
    </submittedName>
</protein>
<dbReference type="Gene3D" id="3.20.80.10">
    <property type="entry name" value="Regulatory factor, effector binding domain"/>
    <property type="match status" value="1"/>
</dbReference>
<evidence type="ECO:0000256" key="1">
    <source>
        <dbReference type="ARBA" id="ARBA00023015"/>
    </source>
</evidence>
<dbReference type="STRING" id="225849.swp_2096"/>
<dbReference type="GO" id="GO:0003700">
    <property type="term" value="F:DNA-binding transcription factor activity"/>
    <property type="evidence" value="ECO:0007669"/>
    <property type="project" value="InterPro"/>
</dbReference>
<dbReference type="PANTHER" id="PTHR47504">
    <property type="entry name" value="RIGHT ORIGIN-BINDING PROTEIN"/>
    <property type="match status" value="1"/>
</dbReference>
<dbReference type="eggNOG" id="COG2207">
    <property type="taxonomic scope" value="Bacteria"/>
</dbReference>
<keyword evidence="6" id="KW-1185">Reference proteome</keyword>
<dbReference type="Gene3D" id="1.10.10.60">
    <property type="entry name" value="Homeodomain-like"/>
    <property type="match status" value="2"/>
</dbReference>
<reference evidence="5 6" key="1">
    <citation type="journal article" date="2008" name="PLoS ONE">
        <title>Environmental adaptation: genomic analysis of the piezotolerant and psychrotolerant deep-sea iron reducing bacterium Shewanella piezotolerans WP3.</title>
        <authorList>
            <person name="Wang F."/>
            <person name="Wang J."/>
            <person name="Jian H."/>
            <person name="Zhang B."/>
            <person name="Li S."/>
            <person name="Wang F."/>
            <person name="Zeng X."/>
            <person name="Gao L."/>
            <person name="Bartlett D.H."/>
            <person name="Yu J."/>
            <person name="Hu S."/>
            <person name="Xiao X."/>
        </authorList>
    </citation>
    <scope>NUCLEOTIDE SEQUENCE [LARGE SCALE GENOMIC DNA]</scope>
    <source>
        <strain evidence="6">WP3 / JCM 13877</strain>
    </source>
</reference>
<dbReference type="eggNOG" id="COG3708">
    <property type="taxonomic scope" value="Bacteria"/>
</dbReference>
<dbReference type="SUPFAM" id="SSF55136">
    <property type="entry name" value="Probable bacterial effector-binding domain"/>
    <property type="match status" value="1"/>
</dbReference>
<dbReference type="SMART" id="SM00871">
    <property type="entry name" value="AraC_E_bind"/>
    <property type="match status" value="1"/>
</dbReference>
<evidence type="ECO:0000256" key="3">
    <source>
        <dbReference type="ARBA" id="ARBA00023163"/>
    </source>
</evidence>
<dbReference type="HOGENOM" id="CLU_000445_81_1_6"/>
<dbReference type="InterPro" id="IPR020449">
    <property type="entry name" value="Tscrpt_reg_AraC-type_HTH"/>
</dbReference>
<feature type="domain" description="HTH araC/xylS-type" evidence="4">
    <location>
        <begin position="11"/>
        <end position="109"/>
    </location>
</feature>
<dbReference type="PRINTS" id="PR00032">
    <property type="entry name" value="HTHARAC"/>
</dbReference>
<dbReference type="Pfam" id="PF12833">
    <property type="entry name" value="HTH_18"/>
    <property type="match status" value="1"/>
</dbReference>
<dbReference type="RefSeq" id="WP_020912212.1">
    <property type="nucleotide sequence ID" value="NC_011566.1"/>
</dbReference>
<proteinExistence type="predicted"/>
<evidence type="ECO:0000313" key="6">
    <source>
        <dbReference type="Proteomes" id="UP000000753"/>
    </source>
</evidence>
<keyword evidence="3" id="KW-0804">Transcription</keyword>
<dbReference type="PANTHER" id="PTHR47504:SF5">
    <property type="entry name" value="RIGHT ORIGIN-BINDING PROTEIN"/>
    <property type="match status" value="1"/>
</dbReference>
<keyword evidence="2" id="KW-0238">DNA-binding</keyword>
<dbReference type="PROSITE" id="PS00041">
    <property type="entry name" value="HTH_ARAC_FAMILY_1"/>
    <property type="match status" value="1"/>
</dbReference>
<organism evidence="5 6">
    <name type="scientific">Shewanella piezotolerans (strain WP3 / JCM 13877)</name>
    <dbReference type="NCBI Taxonomy" id="225849"/>
    <lineage>
        <taxon>Bacteria</taxon>
        <taxon>Pseudomonadati</taxon>
        <taxon>Pseudomonadota</taxon>
        <taxon>Gammaproteobacteria</taxon>
        <taxon>Alteromonadales</taxon>
        <taxon>Shewanellaceae</taxon>
        <taxon>Shewanella</taxon>
    </lineage>
</organism>
<dbReference type="SUPFAM" id="SSF46689">
    <property type="entry name" value="Homeodomain-like"/>
    <property type="match status" value="2"/>
</dbReference>